<dbReference type="GO" id="GO:0016757">
    <property type="term" value="F:glycosyltransferase activity"/>
    <property type="evidence" value="ECO:0007669"/>
    <property type="project" value="UniProtKB-KW"/>
</dbReference>
<dbReference type="AlphaFoldDB" id="A0A1H7UZU0"/>
<evidence type="ECO:0000256" key="3">
    <source>
        <dbReference type="ARBA" id="ARBA00022679"/>
    </source>
</evidence>
<name>A0A1H7UZU0_9SPHN</name>
<dbReference type="Gene3D" id="3.90.550.10">
    <property type="entry name" value="Spore Coat Polysaccharide Biosynthesis Protein SpsA, Chain A"/>
    <property type="match status" value="1"/>
</dbReference>
<dbReference type="Proteomes" id="UP000199214">
    <property type="component" value="Unassembled WGS sequence"/>
</dbReference>
<evidence type="ECO:0000256" key="2">
    <source>
        <dbReference type="ARBA" id="ARBA00022676"/>
    </source>
</evidence>
<gene>
    <name evidence="5" type="ORF">SAMN05216382_3133</name>
</gene>
<protein>
    <submittedName>
        <fullName evidence="5">Glycosyltransferase, GT2 family</fullName>
    </submittedName>
</protein>
<keyword evidence="6" id="KW-1185">Reference proteome</keyword>
<keyword evidence="2" id="KW-0328">Glycosyltransferase</keyword>
<evidence type="ECO:0000313" key="6">
    <source>
        <dbReference type="Proteomes" id="UP000199214"/>
    </source>
</evidence>
<dbReference type="PANTHER" id="PTHR43179:SF12">
    <property type="entry name" value="GALACTOFURANOSYLTRANSFERASE GLFT2"/>
    <property type="match status" value="1"/>
</dbReference>
<evidence type="ECO:0000313" key="5">
    <source>
        <dbReference type="EMBL" id="SEM02376.1"/>
    </source>
</evidence>
<dbReference type="SUPFAM" id="SSF53448">
    <property type="entry name" value="Nucleotide-diphospho-sugar transferases"/>
    <property type="match status" value="1"/>
</dbReference>
<dbReference type="STRING" id="1855283.SAMN05216382_3133"/>
<evidence type="ECO:0000259" key="4">
    <source>
        <dbReference type="Pfam" id="PF00535"/>
    </source>
</evidence>
<dbReference type="PANTHER" id="PTHR43179">
    <property type="entry name" value="RHAMNOSYLTRANSFERASE WBBL"/>
    <property type="match status" value="1"/>
</dbReference>
<accession>A0A1H7UZU0</accession>
<dbReference type="EMBL" id="FNZZ01000008">
    <property type="protein sequence ID" value="SEM02376.1"/>
    <property type="molecule type" value="Genomic_DNA"/>
</dbReference>
<feature type="domain" description="Glycosyltransferase 2-like" evidence="4">
    <location>
        <begin position="21"/>
        <end position="133"/>
    </location>
</feature>
<reference evidence="6" key="1">
    <citation type="submission" date="2016-10" db="EMBL/GenBank/DDBJ databases">
        <authorList>
            <person name="Varghese N."/>
            <person name="Submissions S."/>
        </authorList>
    </citation>
    <scope>NUCLEOTIDE SEQUENCE [LARGE SCALE GENOMIC DNA]</scope>
    <source>
        <strain evidence="6">JS21-1</strain>
    </source>
</reference>
<proteinExistence type="inferred from homology"/>
<dbReference type="OrthoDB" id="114108at2"/>
<dbReference type="InterPro" id="IPR029044">
    <property type="entry name" value="Nucleotide-diphossugar_trans"/>
</dbReference>
<dbReference type="Pfam" id="PF00535">
    <property type="entry name" value="Glycos_transf_2"/>
    <property type="match status" value="1"/>
</dbReference>
<dbReference type="CDD" id="cd00761">
    <property type="entry name" value="Glyco_tranf_GTA_type"/>
    <property type="match status" value="1"/>
</dbReference>
<dbReference type="InterPro" id="IPR001173">
    <property type="entry name" value="Glyco_trans_2-like"/>
</dbReference>
<evidence type="ECO:0000256" key="1">
    <source>
        <dbReference type="ARBA" id="ARBA00006739"/>
    </source>
</evidence>
<comment type="similarity">
    <text evidence="1">Belongs to the glycosyltransferase 2 family.</text>
</comment>
<organism evidence="5 6">
    <name type="scientific">Sphingomonas palmae</name>
    <dbReference type="NCBI Taxonomy" id="1855283"/>
    <lineage>
        <taxon>Bacteria</taxon>
        <taxon>Pseudomonadati</taxon>
        <taxon>Pseudomonadota</taxon>
        <taxon>Alphaproteobacteria</taxon>
        <taxon>Sphingomonadales</taxon>
        <taxon>Sphingomonadaceae</taxon>
        <taxon>Sphingomonas</taxon>
    </lineage>
</organism>
<keyword evidence="3 5" id="KW-0808">Transferase</keyword>
<sequence length="301" mass="33726">MHNVSTIPPAPNAPAHAFAVSLVVTTLGRVKQVERLFDSLAGQSFTNFDVLVVDQNDDDRLAPLCVRPWPFRIERFHTPGERGASRGRNRGWRRTRGDIVLFPDDDCWYPSDFLEKSLAAMAHWNCDIISGRAADETGRSINGRFEKAPQSLDLVNVWTTAIEWMVLFRRRALDMLDGFDDDIGIGAATPWQSCEIQDILIRALRAGLRCWYDPALVGHHEEMILGSPDAKLMRKAHGYARGMGFVLRLHGYGPIKIAEWVARPLASAVVSLARGRADMLPYYGRVAIGRLEGALRRTYGN</sequence>